<sequence>MKKIIITVIAITLAAAGSVFIFRPSQESPLPQTSRPQETAPADLENIPLNANDNLDQALQDLEQLEQIE</sequence>
<gene>
    <name evidence="1" type="ORF">A3A44_01945</name>
</gene>
<name>A0A1G2LD33_9BACT</name>
<comment type="caution">
    <text evidence="1">The sequence shown here is derived from an EMBL/GenBank/DDBJ whole genome shotgun (WGS) entry which is preliminary data.</text>
</comment>
<reference evidence="1 2" key="1">
    <citation type="journal article" date="2016" name="Nat. Commun.">
        <title>Thousands of microbial genomes shed light on interconnected biogeochemical processes in an aquifer system.</title>
        <authorList>
            <person name="Anantharaman K."/>
            <person name="Brown C.T."/>
            <person name="Hug L.A."/>
            <person name="Sharon I."/>
            <person name="Castelle C.J."/>
            <person name="Probst A.J."/>
            <person name="Thomas B.C."/>
            <person name="Singh A."/>
            <person name="Wilkins M.J."/>
            <person name="Karaoz U."/>
            <person name="Brodie E.L."/>
            <person name="Williams K.H."/>
            <person name="Hubbard S.S."/>
            <person name="Banfield J.F."/>
        </authorList>
    </citation>
    <scope>NUCLEOTIDE SEQUENCE [LARGE SCALE GENOMIC DNA]</scope>
</reference>
<protein>
    <submittedName>
        <fullName evidence="1">Uncharacterized protein</fullName>
    </submittedName>
</protein>
<dbReference type="AlphaFoldDB" id="A0A1G2LD33"/>
<evidence type="ECO:0000313" key="1">
    <source>
        <dbReference type="EMBL" id="OHA09527.1"/>
    </source>
</evidence>
<dbReference type="Proteomes" id="UP000178977">
    <property type="component" value="Unassembled WGS sequence"/>
</dbReference>
<evidence type="ECO:0000313" key="2">
    <source>
        <dbReference type="Proteomes" id="UP000178977"/>
    </source>
</evidence>
<dbReference type="STRING" id="1802281.A3A44_01945"/>
<accession>A0A1G2LD33</accession>
<proteinExistence type="predicted"/>
<dbReference type="EMBL" id="MHQT01000023">
    <property type="protein sequence ID" value="OHA09527.1"/>
    <property type="molecule type" value="Genomic_DNA"/>
</dbReference>
<organism evidence="1 2">
    <name type="scientific">Candidatus Sungbacteria bacterium RIFCSPLOWO2_01_FULL_60_25</name>
    <dbReference type="NCBI Taxonomy" id="1802281"/>
    <lineage>
        <taxon>Bacteria</taxon>
        <taxon>Candidatus Sungiibacteriota</taxon>
    </lineage>
</organism>